<reference evidence="4" key="1">
    <citation type="submission" date="2020-10" db="EMBL/GenBank/DDBJ databases">
        <authorList>
            <person name="Gilroy R."/>
        </authorList>
    </citation>
    <scope>NUCLEOTIDE SEQUENCE</scope>
    <source>
        <strain evidence="4">CHK197-8231</strain>
    </source>
</reference>
<dbReference type="PANTHER" id="PTHR21666">
    <property type="entry name" value="PEPTIDASE-RELATED"/>
    <property type="match status" value="1"/>
</dbReference>
<gene>
    <name evidence="4" type="ORF">IAD49_01480</name>
</gene>
<evidence type="ECO:0000259" key="2">
    <source>
        <dbReference type="PROSITE" id="PS51109"/>
    </source>
</evidence>
<dbReference type="InterPro" id="IPR018392">
    <property type="entry name" value="LysM"/>
</dbReference>
<proteinExistence type="predicted"/>
<dbReference type="SMART" id="SM00257">
    <property type="entry name" value="LysM"/>
    <property type="match status" value="1"/>
</dbReference>
<evidence type="ECO:0000259" key="3">
    <source>
        <dbReference type="PROSITE" id="PS51782"/>
    </source>
</evidence>
<dbReference type="EMBL" id="DVML01000009">
    <property type="protein sequence ID" value="HIU22231.1"/>
    <property type="molecule type" value="Genomic_DNA"/>
</dbReference>
<keyword evidence="1" id="KW-0732">Signal</keyword>
<organism evidence="4 5">
    <name type="scientific">Candidatus Fimihabitans intestinipullorum</name>
    <dbReference type="NCBI Taxonomy" id="2840820"/>
    <lineage>
        <taxon>Bacteria</taxon>
        <taxon>Bacillati</taxon>
        <taxon>Mycoplasmatota</taxon>
        <taxon>Mycoplasmatota incertae sedis</taxon>
        <taxon>Candidatus Fimihabitans</taxon>
    </lineage>
</organism>
<dbReference type="InterPro" id="IPR011055">
    <property type="entry name" value="Dup_hybrid_motif"/>
</dbReference>
<dbReference type="Gene3D" id="2.70.70.10">
    <property type="entry name" value="Glucose Permease (Domain IIA)"/>
    <property type="match status" value="1"/>
</dbReference>
<dbReference type="Gene3D" id="3.10.350.10">
    <property type="entry name" value="LysM domain"/>
    <property type="match status" value="1"/>
</dbReference>
<dbReference type="AlphaFoldDB" id="A0A9D1HT93"/>
<evidence type="ECO:0000256" key="1">
    <source>
        <dbReference type="ARBA" id="ARBA00022729"/>
    </source>
</evidence>
<dbReference type="SUPFAM" id="SSF54106">
    <property type="entry name" value="LysM domain"/>
    <property type="match status" value="1"/>
</dbReference>
<dbReference type="PROSITE" id="PS51109">
    <property type="entry name" value="G5"/>
    <property type="match status" value="1"/>
</dbReference>
<comment type="caution">
    <text evidence="4">The sequence shown here is derived from an EMBL/GenBank/DDBJ whole genome shotgun (WGS) entry which is preliminary data.</text>
</comment>
<name>A0A9D1HT93_9BACT</name>
<dbReference type="CDD" id="cd00118">
    <property type="entry name" value="LysM"/>
    <property type="match status" value="1"/>
</dbReference>
<dbReference type="Pfam" id="PF01476">
    <property type="entry name" value="LysM"/>
    <property type="match status" value="1"/>
</dbReference>
<dbReference type="SUPFAM" id="SSF51261">
    <property type="entry name" value="Duplicated hybrid motif"/>
    <property type="match status" value="1"/>
</dbReference>
<dbReference type="InterPro" id="IPR050570">
    <property type="entry name" value="Cell_wall_metabolism_enzyme"/>
</dbReference>
<accession>A0A9D1HT93</accession>
<feature type="domain" description="G5" evidence="2">
    <location>
        <begin position="264"/>
        <end position="344"/>
    </location>
</feature>
<dbReference type="GO" id="GO:0004222">
    <property type="term" value="F:metalloendopeptidase activity"/>
    <property type="evidence" value="ECO:0007669"/>
    <property type="project" value="TreeGrafter"/>
</dbReference>
<evidence type="ECO:0000313" key="5">
    <source>
        <dbReference type="Proteomes" id="UP000824087"/>
    </source>
</evidence>
<dbReference type="InterPro" id="IPR016047">
    <property type="entry name" value="M23ase_b-sheet_dom"/>
</dbReference>
<dbReference type="InterPro" id="IPR011098">
    <property type="entry name" value="G5_dom"/>
</dbReference>
<evidence type="ECO:0000313" key="4">
    <source>
        <dbReference type="EMBL" id="HIU22231.1"/>
    </source>
</evidence>
<dbReference type="PROSITE" id="PS51782">
    <property type="entry name" value="LYSM"/>
    <property type="match status" value="1"/>
</dbReference>
<dbReference type="PANTHER" id="PTHR21666:SF270">
    <property type="entry name" value="MUREIN HYDROLASE ACTIVATOR ENVC"/>
    <property type="match status" value="1"/>
</dbReference>
<dbReference type="Proteomes" id="UP000824087">
    <property type="component" value="Unassembled WGS sequence"/>
</dbReference>
<dbReference type="InterPro" id="IPR036779">
    <property type="entry name" value="LysM_dom_sf"/>
</dbReference>
<dbReference type="SMART" id="SM01208">
    <property type="entry name" value="G5"/>
    <property type="match status" value="1"/>
</dbReference>
<sequence>MKRMSIGVILISIVCIVFVLGFSNTPNPEPNSYYQVYLDDEVVGVIDSKDELESYIDKQGDHIKKKYQTNKVYAPNGLEIKKIVTYHDKVDTAKEVYDKIQKMKPFTIKGFQFKIKSSDESKSEILYVNKKSILQEAIENTIKTFVGEEDYNAYTNETQTEIETTGSYINNIYVQNDLTIKEVRIPVTEKIYTDATELSQYLLFGATNNKYNYTVQVGDTIEQVAFNNKISVEEFFISNPQFTSRQNLLYPGQTVVIGMTDPKIQVVVEKNEVSDVVNSFPIEERYDSNKLVGEDEIIQAGENGLERVTQKLIIVNGDTIAAEIQHREELKPAITQIIVKGDKVIPSVGSGAWFWPVPSHYVISPMGYRIDPINGRRALHTGADISERCGKPIYAANNGVVTVAGVRSDNGNYVTINHNNGYYTLYAHMSSYIVRTGQVVSKGQVIGYVGRTGRATGCHLHFEAWKGGAPWRGQVINALTLY</sequence>
<reference evidence="4" key="2">
    <citation type="journal article" date="2021" name="PeerJ">
        <title>Extensive microbial diversity within the chicken gut microbiome revealed by metagenomics and culture.</title>
        <authorList>
            <person name="Gilroy R."/>
            <person name="Ravi A."/>
            <person name="Getino M."/>
            <person name="Pursley I."/>
            <person name="Horton D.L."/>
            <person name="Alikhan N.F."/>
            <person name="Baker D."/>
            <person name="Gharbi K."/>
            <person name="Hall N."/>
            <person name="Watson M."/>
            <person name="Adriaenssens E.M."/>
            <person name="Foster-Nyarko E."/>
            <person name="Jarju S."/>
            <person name="Secka A."/>
            <person name="Antonio M."/>
            <person name="Oren A."/>
            <person name="Chaudhuri R.R."/>
            <person name="La Ragione R."/>
            <person name="Hildebrand F."/>
            <person name="Pallen M.J."/>
        </authorList>
    </citation>
    <scope>NUCLEOTIDE SEQUENCE</scope>
    <source>
        <strain evidence="4">CHK197-8231</strain>
    </source>
</reference>
<dbReference type="Pfam" id="PF07501">
    <property type="entry name" value="G5"/>
    <property type="match status" value="1"/>
</dbReference>
<dbReference type="Gene3D" id="2.20.230.10">
    <property type="entry name" value="Resuscitation-promoting factor rpfb"/>
    <property type="match status" value="1"/>
</dbReference>
<feature type="domain" description="LysM" evidence="3">
    <location>
        <begin position="211"/>
        <end position="257"/>
    </location>
</feature>
<dbReference type="CDD" id="cd12797">
    <property type="entry name" value="M23_peptidase"/>
    <property type="match status" value="1"/>
</dbReference>
<protein>
    <submittedName>
        <fullName evidence="4">M23 family metallopeptidase</fullName>
    </submittedName>
</protein>
<dbReference type="Pfam" id="PF01551">
    <property type="entry name" value="Peptidase_M23"/>
    <property type="match status" value="1"/>
</dbReference>